<sequence>MKSSPTHHLIPGQVDQVRRKLASGLPRALVTHVALKRGTPLLAMFLPQLPRGEPRADELSSHLTLAVPVAIAAVIGPLPDCKPREVSTDPWRDPRVLRQLVYKVIFSRSSAAPRRIISPGTRIMCDVLPPAPKYCVMACFMRCTICAIATCRQSSQVHQRRTRIQLRLAAAVLSLPYFGLAILLSALDSVLDILIPCVTVSSSLDDTSFTISRWPGCVSTARRAQLSAAAF</sequence>
<keyword evidence="3" id="KW-1185">Reference proteome</keyword>
<dbReference type="EMBL" id="KZ805557">
    <property type="protein sequence ID" value="PVH93974.1"/>
    <property type="molecule type" value="Genomic_DNA"/>
</dbReference>
<organism evidence="2 3">
    <name type="scientific">Periconia macrospinosa</name>
    <dbReference type="NCBI Taxonomy" id="97972"/>
    <lineage>
        <taxon>Eukaryota</taxon>
        <taxon>Fungi</taxon>
        <taxon>Dikarya</taxon>
        <taxon>Ascomycota</taxon>
        <taxon>Pezizomycotina</taxon>
        <taxon>Dothideomycetes</taxon>
        <taxon>Pleosporomycetidae</taxon>
        <taxon>Pleosporales</taxon>
        <taxon>Massarineae</taxon>
        <taxon>Periconiaceae</taxon>
        <taxon>Periconia</taxon>
    </lineage>
</organism>
<proteinExistence type="predicted"/>
<keyword evidence="1" id="KW-0812">Transmembrane</keyword>
<protein>
    <submittedName>
        <fullName evidence="2">Uncharacterized protein</fullName>
    </submittedName>
</protein>
<evidence type="ECO:0000313" key="2">
    <source>
        <dbReference type="EMBL" id="PVH93974.1"/>
    </source>
</evidence>
<dbReference type="Proteomes" id="UP000244855">
    <property type="component" value="Unassembled WGS sequence"/>
</dbReference>
<reference evidence="2 3" key="1">
    <citation type="journal article" date="2018" name="Sci. Rep.">
        <title>Comparative genomics provides insights into the lifestyle and reveals functional heterogeneity of dark septate endophytic fungi.</title>
        <authorList>
            <person name="Knapp D.G."/>
            <person name="Nemeth J.B."/>
            <person name="Barry K."/>
            <person name="Hainaut M."/>
            <person name="Henrissat B."/>
            <person name="Johnson J."/>
            <person name="Kuo A."/>
            <person name="Lim J.H.P."/>
            <person name="Lipzen A."/>
            <person name="Nolan M."/>
            <person name="Ohm R.A."/>
            <person name="Tamas L."/>
            <person name="Grigoriev I.V."/>
            <person name="Spatafora J.W."/>
            <person name="Nagy L.G."/>
            <person name="Kovacs G.M."/>
        </authorList>
    </citation>
    <scope>NUCLEOTIDE SEQUENCE [LARGE SCALE GENOMIC DNA]</scope>
    <source>
        <strain evidence="2 3">DSE2036</strain>
    </source>
</reference>
<gene>
    <name evidence="2" type="ORF">DM02DRAFT_661464</name>
</gene>
<keyword evidence="1" id="KW-0472">Membrane</keyword>
<dbReference type="AlphaFoldDB" id="A0A2V1D9V6"/>
<accession>A0A2V1D9V6</accession>
<feature type="transmembrane region" description="Helical" evidence="1">
    <location>
        <begin position="168"/>
        <end position="187"/>
    </location>
</feature>
<name>A0A2V1D9V6_9PLEO</name>
<evidence type="ECO:0000313" key="3">
    <source>
        <dbReference type="Proteomes" id="UP000244855"/>
    </source>
</evidence>
<evidence type="ECO:0000256" key="1">
    <source>
        <dbReference type="SAM" id="Phobius"/>
    </source>
</evidence>
<keyword evidence="1" id="KW-1133">Transmembrane helix</keyword>